<keyword evidence="1" id="KW-0472">Membrane</keyword>
<dbReference type="NCBIfam" id="NF040558">
    <property type="entry name" value="CAS_Csx18"/>
    <property type="match status" value="1"/>
</dbReference>
<evidence type="ECO:0000313" key="3">
    <source>
        <dbReference type="Proteomes" id="UP000661112"/>
    </source>
</evidence>
<dbReference type="EMBL" id="JACJSG010000006">
    <property type="protein sequence ID" value="MBD2500132.1"/>
    <property type="molecule type" value="Genomic_DNA"/>
</dbReference>
<dbReference type="RefSeq" id="WP_190468333.1">
    <property type="nucleotide sequence ID" value="NZ_JACJSG010000006.1"/>
</dbReference>
<proteinExistence type="predicted"/>
<organism evidence="2 3">
    <name type="scientific">Anabaena azotica FACHB-119</name>
    <dbReference type="NCBI Taxonomy" id="947527"/>
    <lineage>
        <taxon>Bacteria</taxon>
        <taxon>Bacillati</taxon>
        <taxon>Cyanobacteriota</taxon>
        <taxon>Cyanophyceae</taxon>
        <taxon>Nostocales</taxon>
        <taxon>Nostocaceae</taxon>
        <taxon>Anabaena</taxon>
        <taxon>Anabaena azotica</taxon>
    </lineage>
</organism>
<reference evidence="2 3" key="1">
    <citation type="journal article" date="2020" name="ISME J.">
        <title>Comparative genomics reveals insights into cyanobacterial evolution and habitat adaptation.</title>
        <authorList>
            <person name="Chen M.Y."/>
            <person name="Teng W.K."/>
            <person name="Zhao L."/>
            <person name="Hu C.X."/>
            <person name="Zhou Y.K."/>
            <person name="Han B.P."/>
            <person name="Song L.R."/>
            <person name="Shu W.S."/>
        </authorList>
    </citation>
    <scope>NUCLEOTIDE SEQUENCE [LARGE SCALE GENOMIC DNA]</scope>
    <source>
        <strain evidence="2 3">FACHB-119</strain>
    </source>
</reference>
<keyword evidence="1" id="KW-0812">Transmembrane</keyword>
<feature type="transmembrane region" description="Helical" evidence="1">
    <location>
        <begin position="37"/>
        <end position="57"/>
    </location>
</feature>
<name>A0ABR8CZ65_9NOST</name>
<sequence length="83" mass="9055">MSVSMAGKLVLYRSWVVAVTNAAVTWVILMFAPLGLFAMILCTGAVFFASLVVGEICDRLTLYHRRSHFIPTTTPTTARCDGS</sequence>
<evidence type="ECO:0000313" key="2">
    <source>
        <dbReference type="EMBL" id="MBD2500132.1"/>
    </source>
</evidence>
<keyword evidence="3" id="KW-1185">Reference proteome</keyword>
<feature type="transmembrane region" description="Helical" evidence="1">
    <location>
        <begin position="12"/>
        <end position="31"/>
    </location>
</feature>
<evidence type="ECO:0000256" key="1">
    <source>
        <dbReference type="SAM" id="Phobius"/>
    </source>
</evidence>
<keyword evidence="1" id="KW-1133">Transmembrane helix</keyword>
<protein>
    <submittedName>
        <fullName evidence="2">Uncharacterized protein</fullName>
    </submittedName>
</protein>
<dbReference type="Proteomes" id="UP000661112">
    <property type="component" value="Unassembled WGS sequence"/>
</dbReference>
<gene>
    <name evidence="2" type="ORF">H6G83_05775</name>
</gene>
<accession>A0ABR8CZ65</accession>
<comment type="caution">
    <text evidence="2">The sequence shown here is derived from an EMBL/GenBank/DDBJ whole genome shotgun (WGS) entry which is preliminary data.</text>
</comment>